<feature type="transmembrane region" description="Helical" evidence="1">
    <location>
        <begin position="12"/>
        <end position="37"/>
    </location>
</feature>
<sequence length="239" mass="25146">MTVSKAPTRALTLLFFFSNSLLLVSSITLLLICVSFFFPCITAGFLNVITVGDSTPFSSMTFLSSLTVAVLSSAIAVLFPSDTQEFGSATEASFSSVAALVVSISHGSTCGSSLISAAGFSSELCKSSLLPLLSRIIILDDFHNFFRNDVIGIVGLLISCRAIITGFSFVLGTAIVGSFFLGTALPGILPLTDGRFPPLLRLLVALSPEFTGFEDTVARGMEEEVFDALSLTVLVTGDL</sequence>
<proteinExistence type="predicted"/>
<evidence type="ECO:0000256" key="1">
    <source>
        <dbReference type="SAM" id="Phobius"/>
    </source>
</evidence>
<dbReference type="AlphaFoldDB" id="A0A9E7GVL2"/>
<accession>A0A9E7GVL2</accession>
<keyword evidence="3" id="KW-1185">Reference proteome</keyword>
<gene>
    <name evidence="2" type="ORF">MUK42_11827</name>
</gene>
<name>A0A9E7GVL2_9LILI</name>
<evidence type="ECO:0000313" key="3">
    <source>
        <dbReference type="Proteomes" id="UP001055439"/>
    </source>
</evidence>
<evidence type="ECO:0000313" key="2">
    <source>
        <dbReference type="EMBL" id="URE19948.1"/>
    </source>
</evidence>
<dbReference type="Proteomes" id="UP001055439">
    <property type="component" value="Chromosome 7"/>
</dbReference>
<dbReference type="EMBL" id="CP097509">
    <property type="protein sequence ID" value="URE19948.1"/>
    <property type="molecule type" value="Genomic_DNA"/>
</dbReference>
<organism evidence="2 3">
    <name type="scientific">Musa troglodytarum</name>
    <name type="common">fe'i banana</name>
    <dbReference type="NCBI Taxonomy" id="320322"/>
    <lineage>
        <taxon>Eukaryota</taxon>
        <taxon>Viridiplantae</taxon>
        <taxon>Streptophyta</taxon>
        <taxon>Embryophyta</taxon>
        <taxon>Tracheophyta</taxon>
        <taxon>Spermatophyta</taxon>
        <taxon>Magnoliopsida</taxon>
        <taxon>Liliopsida</taxon>
        <taxon>Zingiberales</taxon>
        <taxon>Musaceae</taxon>
        <taxon>Musa</taxon>
    </lineage>
</organism>
<keyword evidence="1" id="KW-0812">Transmembrane</keyword>
<keyword evidence="1" id="KW-1133">Transmembrane helix</keyword>
<reference evidence="2" key="1">
    <citation type="submission" date="2022-05" db="EMBL/GenBank/DDBJ databases">
        <title>The Musa troglodytarum L. genome provides insights into the mechanism of non-climacteric behaviour and enrichment of carotenoids.</title>
        <authorList>
            <person name="Wang J."/>
        </authorList>
    </citation>
    <scope>NUCLEOTIDE SEQUENCE</scope>
    <source>
        <tissue evidence="2">Leaf</tissue>
    </source>
</reference>
<protein>
    <submittedName>
        <fullName evidence="2">Uncharacterized protein</fullName>
    </submittedName>
</protein>
<keyword evidence="1" id="KW-0472">Membrane</keyword>
<feature type="transmembrane region" description="Helical" evidence="1">
    <location>
        <begin position="57"/>
        <end position="79"/>
    </location>
</feature>
<feature type="transmembrane region" description="Helical" evidence="1">
    <location>
        <begin position="170"/>
        <end position="191"/>
    </location>
</feature>